<protein>
    <submittedName>
        <fullName evidence="2">Uncharacterized protein</fullName>
    </submittedName>
</protein>
<reference evidence="2 3" key="1">
    <citation type="submission" date="2017-05" db="EMBL/GenBank/DDBJ databases">
        <title>Complete and WGS of Bordetella genogroups.</title>
        <authorList>
            <person name="Spilker T."/>
            <person name="LiPuma J."/>
        </authorList>
    </citation>
    <scope>NUCLEOTIDE SEQUENCE [LARGE SCALE GENOMIC DNA]</scope>
    <source>
        <strain evidence="2 3">AU17164</strain>
    </source>
</reference>
<proteinExistence type="predicted"/>
<name>A0A1W6YV84_9BORD</name>
<evidence type="ECO:0000313" key="2">
    <source>
        <dbReference type="EMBL" id="ARP85010.1"/>
    </source>
</evidence>
<dbReference type="Proteomes" id="UP000194139">
    <property type="component" value="Chromosome"/>
</dbReference>
<keyword evidence="3" id="KW-1185">Reference proteome</keyword>
<feature type="region of interest" description="Disordered" evidence="1">
    <location>
        <begin position="64"/>
        <end position="129"/>
    </location>
</feature>
<sequence>MTMSPTDSRMSGLYVPAAPPGTTYGAQGLGRAVTAAAQDHAGIPHDSGAEPKGLSAAVVDMVSRLESVPGPRRRRDTAGATPHPQPGASAMQDDETRGKQAGRPTPDQVECVDAADSRYAPATMIERLA</sequence>
<gene>
    <name evidence="2" type="ORF">CAL13_01310</name>
</gene>
<evidence type="ECO:0000256" key="1">
    <source>
        <dbReference type="SAM" id="MobiDB-lite"/>
    </source>
</evidence>
<evidence type="ECO:0000313" key="3">
    <source>
        <dbReference type="Proteomes" id="UP000194139"/>
    </source>
</evidence>
<feature type="region of interest" description="Disordered" evidence="1">
    <location>
        <begin position="1"/>
        <end position="23"/>
    </location>
</feature>
<dbReference type="AlphaFoldDB" id="A0A1W6YV84"/>
<accession>A0A1W6YV84</accession>
<organism evidence="2 3">
    <name type="scientific">Bordetella genomosp. 9</name>
    <dbReference type="NCBI Taxonomy" id="1416803"/>
    <lineage>
        <taxon>Bacteria</taxon>
        <taxon>Pseudomonadati</taxon>
        <taxon>Pseudomonadota</taxon>
        <taxon>Betaproteobacteria</taxon>
        <taxon>Burkholderiales</taxon>
        <taxon>Alcaligenaceae</taxon>
        <taxon>Bordetella</taxon>
    </lineage>
</organism>
<dbReference type="EMBL" id="CP021109">
    <property type="protein sequence ID" value="ARP85010.1"/>
    <property type="molecule type" value="Genomic_DNA"/>
</dbReference>